<accession>A0A852X5V7</accession>
<dbReference type="GO" id="GO:0016042">
    <property type="term" value="P:lipid catabolic process"/>
    <property type="evidence" value="ECO:0007669"/>
    <property type="project" value="UniProtKB-UniRule"/>
</dbReference>
<evidence type="ECO:0000256" key="2">
    <source>
        <dbReference type="ARBA" id="ARBA00022963"/>
    </source>
</evidence>
<dbReference type="AlphaFoldDB" id="A0A852X5V7"/>
<proteinExistence type="predicted"/>
<dbReference type="SUPFAM" id="SSF52151">
    <property type="entry name" value="FabD/lysophospholipase-like"/>
    <property type="match status" value="1"/>
</dbReference>
<evidence type="ECO:0000259" key="5">
    <source>
        <dbReference type="PROSITE" id="PS51635"/>
    </source>
</evidence>
<feature type="active site" description="Proton acceptor" evidence="4">
    <location>
        <position position="162"/>
    </location>
</feature>
<evidence type="ECO:0000256" key="3">
    <source>
        <dbReference type="ARBA" id="ARBA00023098"/>
    </source>
</evidence>
<dbReference type="GO" id="GO:0016787">
    <property type="term" value="F:hydrolase activity"/>
    <property type="evidence" value="ECO:0007669"/>
    <property type="project" value="UniProtKB-UniRule"/>
</dbReference>
<feature type="active site" description="Nucleophile" evidence="4">
    <location>
        <position position="38"/>
    </location>
</feature>
<dbReference type="RefSeq" id="WP_179462260.1">
    <property type="nucleotide sequence ID" value="NZ_JACBZX010000001.1"/>
</dbReference>
<dbReference type="Proteomes" id="UP000592181">
    <property type="component" value="Unassembled WGS sequence"/>
</dbReference>
<protein>
    <submittedName>
        <fullName evidence="6">NTE family protein</fullName>
    </submittedName>
</protein>
<dbReference type="PANTHER" id="PTHR14226">
    <property type="entry name" value="NEUROPATHY TARGET ESTERASE/SWISS CHEESE D.MELANOGASTER"/>
    <property type="match status" value="1"/>
</dbReference>
<dbReference type="InterPro" id="IPR016035">
    <property type="entry name" value="Acyl_Trfase/lysoPLipase"/>
</dbReference>
<dbReference type="InterPro" id="IPR050301">
    <property type="entry name" value="NTE"/>
</dbReference>
<evidence type="ECO:0000313" key="6">
    <source>
        <dbReference type="EMBL" id="NYG36810.1"/>
    </source>
</evidence>
<comment type="caution">
    <text evidence="6">The sequence shown here is derived from an EMBL/GenBank/DDBJ whole genome shotgun (WGS) entry which is preliminary data.</text>
</comment>
<dbReference type="PROSITE" id="PS51635">
    <property type="entry name" value="PNPLA"/>
    <property type="match status" value="1"/>
</dbReference>
<keyword evidence="3 4" id="KW-0443">Lipid metabolism</keyword>
<feature type="short sequence motif" description="GXSXG" evidence="4">
    <location>
        <begin position="36"/>
        <end position="40"/>
    </location>
</feature>
<feature type="domain" description="PNPLA" evidence="5">
    <location>
        <begin position="5"/>
        <end position="175"/>
    </location>
</feature>
<organism evidence="6 7">
    <name type="scientific">Janibacter alkaliphilus</name>
    <dbReference type="NCBI Taxonomy" id="1069963"/>
    <lineage>
        <taxon>Bacteria</taxon>
        <taxon>Bacillati</taxon>
        <taxon>Actinomycetota</taxon>
        <taxon>Actinomycetes</taxon>
        <taxon>Micrococcales</taxon>
        <taxon>Intrasporangiaceae</taxon>
        <taxon>Janibacter</taxon>
    </lineage>
</organism>
<keyword evidence="2 4" id="KW-0442">Lipid degradation</keyword>
<name>A0A852X5V7_9MICO</name>
<evidence type="ECO:0000256" key="4">
    <source>
        <dbReference type="PROSITE-ProRule" id="PRU01161"/>
    </source>
</evidence>
<dbReference type="Pfam" id="PF01734">
    <property type="entry name" value="Patatin"/>
    <property type="match status" value="1"/>
</dbReference>
<evidence type="ECO:0000313" key="7">
    <source>
        <dbReference type="Proteomes" id="UP000592181"/>
    </source>
</evidence>
<dbReference type="EMBL" id="JACBZX010000001">
    <property type="protein sequence ID" value="NYG36810.1"/>
    <property type="molecule type" value="Genomic_DNA"/>
</dbReference>
<feature type="short sequence motif" description="GXGXXG" evidence="4">
    <location>
        <begin position="9"/>
        <end position="14"/>
    </location>
</feature>
<gene>
    <name evidence="6" type="ORF">BJY28_001279</name>
</gene>
<keyword evidence="1 4" id="KW-0378">Hydrolase</keyword>
<dbReference type="InterPro" id="IPR002641">
    <property type="entry name" value="PNPLA_dom"/>
</dbReference>
<keyword evidence="7" id="KW-1185">Reference proteome</keyword>
<dbReference type="PANTHER" id="PTHR14226:SF29">
    <property type="entry name" value="NEUROPATHY TARGET ESTERASE SWS"/>
    <property type="match status" value="1"/>
</dbReference>
<feature type="short sequence motif" description="DGA/G" evidence="4">
    <location>
        <begin position="162"/>
        <end position="164"/>
    </location>
</feature>
<evidence type="ECO:0000256" key="1">
    <source>
        <dbReference type="ARBA" id="ARBA00022801"/>
    </source>
</evidence>
<dbReference type="Gene3D" id="3.40.1090.10">
    <property type="entry name" value="Cytosolic phospholipase A2 catalytic domain"/>
    <property type="match status" value="2"/>
</dbReference>
<sequence>MSTAFVLGGGGVLGATQVGMLQGLLEEGIVPDLVVGTSIGAINGAFVAQDPTPGAMDGLAELWADVVRSGGLMESPVRQAARLAKSRTHVLSPGTLPRLVARHLQVDRIEDLSVPFQCVAAHIETSASHWFTEGPIAPAVAASCAVPGLFAPVEIDGAHYLDGGLVHSIPVGRAMSLGASRIYVLQVGRVEQPLTPPTKPSEVGLVAFEIARRHRFVEEIATVPDEVELHVLPSGAEESPAMMTLGYGRGSRITRRIEQGREATRDYLAGR</sequence>
<reference evidence="6 7" key="1">
    <citation type="submission" date="2020-07" db="EMBL/GenBank/DDBJ databases">
        <title>Sequencing the genomes of 1000 actinobacteria strains.</title>
        <authorList>
            <person name="Klenk H.-P."/>
        </authorList>
    </citation>
    <scope>NUCLEOTIDE SEQUENCE [LARGE SCALE GENOMIC DNA]</scope>
    <source>
        <strain evidence="6 7">DSM 24723</strain>
    </source>
</reference>